<dbReference type="InterPro" id="IPR010035">
    <property type="entry name" value="Thi_S"/>
</dbReference>
<protein>
    <submittedName>
        <fullName evidence="1">Thiamine biosynthesis protein</fullName>
    </submittedName>
</protein>
<keyword evidence="1" id="KW-0150">Chloroplast</keyword>
<gene>
    <name evidence="1" type="primary">thiS</name>
</gene>
<name>A0A8F5JA89_9STRA</name>
<dbReference type="InterPro" id="IPR003749">
    <property type="entry name" value="ThiS/MoaD-like"/>
</dbReference>
<dbReference type="NCBIfam" id="TIGR01683">
    <property type="entry name" value="thiS"/>
    <property type="match status" value="1"/>
</dbReference>
<dbReference type="PANTHER" id="PTHR34472:SF1">
    <property type="entry name" value="SULFUR CARRIER PROTEIN THIS"/>
    <property type="match status" value="1"/>
</dbReference>
<dbReference type="AlphaFoldDB" id="A0A8F5JA89"/>
<dbReference type="SUPFAM" id="SSF54285">
    <property type="entry name" value="MoaD/ThiS"/>
    <property type="match status" value="1"/>
</dbReference>
<dbReference type="CDD" id="cd00565">
    <property type="entry name" value="Ubl_ThiS"/>
    <property type="match status" value="1"/>
</dbReference>
<dbReference type="PANTHER" id="PTHR34472">
    <property type="entry name" value="SULFUR CARRIER PROTEIN THIS"/>
    <property type="match status" value="1"/>
</dbReference>
<dbReference type="Gene3D" id="3.10.20.30">
    <property type="match status" value="1"/>
</dbReference>
<proteinExistence type="predicted"/>
<geneLocation type="chloroplast" evidence="1"/>
<dbReference type="Pfam" id="PF02597">
    <property type="entry name" value="ThiS"/>
    <property type="match status" value="1"/>
</dbReference>
<dbReference type="InterPro" id="IPR016155">
    <property type="entry name" value="Mopterin_synth/thiamin_S_b"/>
</dbReference>
<accession>A0A8F5JA89</accession>
<evidence type="ECO:0000313" key="1">
    <source>
        <dbReference type="EMBL" id="QXM17984.1"/>
    </source>
</evidence>
<reference evidence="1" key="1">
    <citation type="submission" date="2021-03" db="EMBL/GenBank/DDBJ databases">
        <authorList>
            <person name="Xu Q."/>
            <person name="Chen N."/>
        </authorList>
    </citation>
    <scope>NUCLEOTIDE SEQUENCE</scope>
</reference>
<keyword evidence="1" id="KW-0934">Plastid</keyword>
<organism evidence="1">
    <name type="scientific">Chaetoceros curvisetus</name>
    <dbReference type="NCBI Taxonomy" id="230516"/>
    <lineage>
        <taxon>Eukaryota</taxon>
        <taxon>Sar</taxon>
        <taxon>Stramenopiles</taxon>
        <taxon>Ochrophyta</taxon>
        <taxon>Bacillariophyta</taxon>
        <taxon>Coscinodiscophyceae</taxon>
        <taxon>Chaetocerotophycidae</taxon>
        <taxon>Chaetocerotales</taxon>
        <taxon>Chaetocerotaceae</taxon>
        <taxon>Chaetoceros</taxon>
    </lineage>
</organism>
<dbReference type="EMBL" id="MW845780">
    <property type="protein sequence ID" value="QXM17984.1"/>
    <property type="molecule type" value="Genomic_DNA"/>
</dbReference>
<dbReference type="InterPro" id="IPR012675">
    <property type="entry name" value="Beta-grasp_dom_sf"/>
</dbReference>
<sequence>MTNRITFFFNGEKYFTDKTITLLELLDYFNYQSSLFVLEYNHFICNKKKWKETQIQKNDQIEIITIVGGG</sequence>